<dbReference type="EMBL" id="JAWQEG010000613">
    <property type="protein sequence ID" value="KAK3887739.1"/>
    <property type="molecule type" value="Genomic_DNA"/>
</dbReference>
<organism evidence="1 2">
    <name type="scientific">Petrolisthes cinctipes</name>
    <name type="common">Flat porcelain crab</name>
    <dbReference type="NCBI Taxonomy" id="88211"/>
    <lineage>
        <taxon>Eukaryota</taxon>
        <taxon>Metazoa</taxon>
        <taxon>Ecdysozoa</taxon>
        <taxon>Arthropoda</taxon>
        <taxon>Crustacea</taxon>
        <taxon>Multicrustacea</taxon>
        <taxon>Malacostraca</taxon>
        <taxon>Eumalacostraca</taxon>
        <taxon>Eucarida</taxon>
        <taxon>Decapoda</taxon>
        <taxon>Pleocyemata</taxon>
        <taxon>Anomura</taxon>
        <taxon>Galatheoidea</taxon>
        <taxon>Porcellanidae</taxon>
        <taxon>Petrolisthes</taxon>
    </lineage>
</organism>
<proteinExistence type="predicted"/>
<keyword evidence="2" id="KW-1185">Reference proteome</keyword>
<evidence type="ECO:0000313" key="2">
    <source>
        <dbReference type="Proteomes" id="UP001286313"/>
    </source>
</evidence>
<evidence type="ECO:0000313" key="1">
    <source>
        <dbReference type="EMBL" id="KAK3887739.1"/>
    </source>
</evidence>
<accession>A0AAE1KWQ5</accession>
<dbReference type="AlphaFoldDB" id="A0AAE1KWQ5"/>
<reference evidence="1" key="1">
    <citation type="submission" date="2023-10" db="EMBL/GenBank/DDBJ databases">
        <title>Genome assemblies of two species of porcelain crab, Petrolisthes cinctipes and Petrolisthes manimaculis (Anomura: Porcellanidae).</title>
        <authorList>
            <person name="Angst P."/>
        </authorList>
    </citation>
    <scope>NUCLEOTIDE SEQUENCE</scope>
    <source>
        <strain evidence="1">PB745_01</strain>
        <tissue evidence="1">Gill</tissue>
    </source>
</reference>
<sequence>MDCGISPGSLTFYVNKQISSVEISDRFASDNQLALIVNWVMFVLNPQVNGEEGSLLTTKQITVCGCGEEKGEVSESSLGGQGEVRWNPIENVWANMINCWEPEMVERRPEALMAHTQAQWEMFRNKPNKFDALWPLCPIDCVPS</sequence>
<gene>
    <name evidence="1" type="ORF">Pcinc_008162</name>
</gene>
<dbReference type="Proteomes" id="UP001286313">
    <property type="component" value="Unassembled WGS sequence"/>
</dbReference>
<comment type="caution">
    <text evidence="1">The sequence shown here is derived from an EMBL/GenBank/DDBJ whole genome shotgun (WGS) entry which is preliminary data.</text>
</comment>
<name>A0AAE1KWQ5_PETCI</name>
<protein>
    <submittedName>
        <fullName evidence="1">Uncharacterized protein</fullName>
    </submittedName>
</protein>